<dbReference type="AlphaFoldDB" id="A0A8T0JXY5"/>
<dbReference type="Proteomes" id="UP000743370">
    <property type="component" value="Unassembled WGS sequence"/>
</dbReference>
<gene>
    <name evidence="1" type="ORF">HKW66_Vig0177610</name>
</gene>
<dbReference type="EMBL" id="JABFOF010000007">
    <property type="protein sequence ID" value="KAG2389688.1"/>
    <property type="molecule type" value="Genomic_DNA"/>
</dbReference>
<evidence type="ECO:0000313" key="1">
    <source>
        <dbReference type="EMBL" id="KAG2389688.1"/>
    </source>
</evidence>
<evidence type="ECO:0000313" key="2">
    <source>
        <dbReference type="Proteomes" id="UP000743370"/>
    </source>
</evidence>
<reference evidence="1 2" key="1">
    <citation type="submission" date="2020-05" db="EMBL/GenBank/DDBJ databases">
        <title>Vigna angularis (adzuki bean) Var. LongXiaoDou No. 4 denovo assembly.</title>
        <authorList>
            <person name="Xiang H."/>
        </authorList>
    </citation>
    <scope>NUCLEOTIDE SEQUENCE [LARGE SCALE GENOMIC DNA]</scope>
    <source>
        <tissue evidence="1">Leaf</tissue>
    </source>
</reference>
<sequence length="137" mass="15771">MKLVVYEAFRINPPVSLQFGRAKRDLLIESHDHAFQTPTKSPTLKNKQCAGKDFVTLVSRLLLVEFFLRYDSFDIQHYLTTINTHLHERNPETRPNSNNNKPLLLHSTSSTYLATTASGRYRHQHCKTLVLPPPCEP</sequence>
<name>A0A8T0JXY5_PHAAN</name>
<accession>A0A8T0JXY5</accession>
<proteinExistence type="predicted"/>
<comment type="caution">
    <text evidence="1">The sequence shown here is derived from an EMBL/GenBank/DDBJ whole genome shotgun (WGS) entry which is preliminary data.</text>
</comment>
<organism evidence="1 2">
    <name type="scientific">Phaseolus angularis</name>
    <name type="common">Azuki bean</name>
    <name type="synonym">Vigna angularis</name>
    <dbReference type="NCBI Taxonomy" id="3914"/>
    <lineage>
        <taxon>Eukaryota</taxon>
        <taxon>Viridiplantae</taxon>
        <taxon>Streptophyta</taxon>
        <taxon>Embryophyta</taxon>
        <taxon>Tracheophyta</taxon>
        <taxon>Spermatophyta</taxon>
        <taxon>Magnoliopsida</taxon>
        <taxon>eudicotyledons</taxon>
        <taxon>Gunneridae</taxon>
        <taxon>Pentapetalae</taxon>
        <taxon>rosids</taxon>
        <taxon>fabids</taxon>
        <taxon>Fabales</taxon>
        <taxon>Fabaceae</taxon>
        <taxon>Papilionoideae</taxon>
        <taxon>50 kb inversion clade</taxon>
        <taxon>NPAAA clade</taxon>
        <taxon>indigoferoid/millettioid clade</taxon>
        <taxon>Phaseoleae</taxon>
        <taxon>Vigna</taxon>
    </lineage>
</organism>
<protein>
    <submittedName>
        <fullName evidence="1">Allene oxide synthase</fullName>
    </submittedName>
</protein>